<reference evidence="11 12" key="1">
    <citation type="submission" date="2016-09" db="EMBL/GenBank/DDBJ databases">
        <title>Genome Sequence of Salegentibacter salarius,Isolated from a Marine Solar Saltern of the Yellow Sea in South Korea.</title>
        <authorList>
            <person name="Zheng Q."/>
            <person name="Liu Y."/>
        </authorList>
    </citation>
    <scope>NUCLEOTIDE SEQUENCE [LARGE SCALE GENOMIC DNA]</scope>
    <source>
        <strain evidence="11 12">KCTC 12974</strain>
    </source>
</reference>
<dbReference type="InterPro" id="IPR051600">
    <property type="entry name" value="Beta-PGM-like"/>
</dbReference>
<comment type="cofactor">
    <cofactor evidence="1">
        <name>Mg(2+)</name>
        <dbReference type="ChEBI" id="CHEBI:18420"/>
    </cofactor>
</comment>
<proteinExistence type="inferred from homology"/>
<dbReference type="EC" id="5.4.2.6" evidence="9"/>
<evidence type="ECO:0000313" key="12">
    <source>
        <dbReference type="Proteomes" id="UP000176009"/>
    </source>
</evidence>
<dbReference type="PANTHER" id="PTHR46193:SF18">
    <property type="entry name" value="HEXITOL PHOSPHATASE B"/>
    <property type="match status" value="1"/>
</dbReference>
<evidence type="ECO:0000256" key="2">
    <source>
        <dbReference type="ARBA" id="ARBA00006171"/>
    </source>
</evidence>
<accession>A0ABX3BMX2</accession>
<gene>
    <name evidence="11" type="ORF">BHS39_09215</name>
</gene>
<name>A0ABX3BMX2_9FLAO</name>
<evidence type="ECO:0000256" key="3">
    <source>
        <dbReference type="ARBA" id="ARBA00022553"/>
    </source>
</evidence>
<dbReference type="NCBIfam" id="TIGR01509">
    <property type="entry name" value="HAD-SF-IA-v3"/>
    <property type="match status" value="1"/>
</dbReference>
<dbReference type="InterPro" id="IPR006439">
    <property type="entry name" value="HAD-SF_hydro_IA"/>
</dbReference>
<dbReference type="Pfam" id="PF00702">
    <property type="entry name" value="Hydrolase"/>
    <property type="match status" value="1"/>
</dbReference>
<dbReference type="SFLD" id="SFLDS00003">
    <property type="entry name" value="Haloacid_Dehalogenase"/>
    <property type="match status" value="1"/>
</dbReference>
<evidence type="ECO:0000256" key="7">
    <source>
        <dbReference type="ARBA" id="ARBA00023277"/>
    </source>
</evidence>
<evidence type="ECO:0000256" key="8">
    <source>
        <dbReference type="ARBA" id="ARBA00044926"/>
    </source>
</evidence>
<dbReference type="Gene3D" id="3.40.50.1000">
    <property type="entry name" value="HAD superfamily/HAD-like"/>
    <property type="match status" value="1"/>
</dbReference>
<dbReference type="SFLD" id="SFLDG01135">
    <property type="entry name" value="C1.5.6:_HAD__Beta-PGM__Phospha"/>
    <property type="match status" value="1"/>
</dbReference>
<dbReference type="SUPFAM" id="SSF56784">
    <property type="entry name" value="HAD-like"/>
    <property type="match status" value="1"/>
</dbReference>
<evidence type="ECO:0000256" key="9">
    <source>
        <dbReference type="ARBA" id="ARBA00044968"/>
    </source>
</evidence>
<dbReference type="InterPro" id="IPR023214">
    <property type="entry name" value="HAD_sf"/>
</dbReference>
<dbReference type="Gene3D" id="1.10.150.240">
    <property type="entry name" value="Putative phosphatase, domain 2"/>
    <property type="match status" value="1"/>
</dbReference>
<dbReference type="Proteomes" id="UP000176009">
    <property type="component" value="Unassembled WGS sequence"/>
</dbReference>
<dbReference type="SFLD" id="SFLDG01129">
    <property type="entry name" value="C1.5:_HAD__Beta-PGM__Phosphata"/>
    <property type="match status" value="1"/>
</dbReference>
<dbReference type="PANTHER" id="PTHR46193">
    <property type="entry name" value="6-PHOSPHOGLUCONATE PHOSPHATASE"/>
    <property type="match status" value="1"/>
</dbReference>
<protein>
    <recommendedName>
        <fullName evidence="10">Beta-phosphoglucomutase</fullName>
        <ecNumber evidence="9">5.4.2.6</ecNumber>
    </recommendedName>
</protein>
<evidence type="ECO:0000256" key="4">
    <source>
        <dbReference type="ARBA" id="ARBA00022723"/>
    </source>
</evidence>
<keyword evidence="3" id="KW-0597">Phosphoprotein</keyword>
<comment type="caution">
    <text evidence="11">The sequence shown here is derived from an EMBL/GenBank/DDBJ whole genome shotgun (WGS) entry which is preliminary data.</text>
</comment>
<keyword evidence="4" id="KW-0479">Metal-binding</keyword>
<evidence type="ECO:0000256" key="5">
    <source>
        <dbReference type="ARBA" id="ARBA00022842"/>
    </source>
</evidence>
<dbReference type="NCBIfam" id="TIGR02009">
    <property type="entry name" value="PGMB-YQAB-SF"/>
    <property type="match status" value="1"/>
</dbReference>
<dbReference type="InterPro" id="IPR023198">
    <property type="entry name" value="PGP-like_dom2"/>
</dbReference>
<keyword evidence="7" id="KW-0119">Carbohydrate metabolism</keyword>
<dbReference type="EMBL" id="MJBR01000006">
    <property type="protein sequence ID" value="OEY73481.1"/>
    <property type="molecule type" value="Genomic_DNA"/>
</dbReference>
<dbReference type="InterPro" id="IPR036412">
    <property type="entry name" value="HAD-like_sf"/>
</dbReference>
<keyword evidence="12" id="KW-1185">Reference proteome</keyword>
<dbReference type="InterPro" id="IPR010976">
    <property type="entry name" value="B-phosphoglucomutase_hydrolase"/>
</dbReference>
<keyword evidence="6" id="KW-0413">Isomerase</keyword>
<keyword evidence="5" id="KW-0460">Magnesium</keyword>
<evidence type="ECO:0000256" key="1">
    <source>
        <dbReference type="ARBA" id="ARBA00001946"/>
    </source>
</evidence>
<evidence type="ECO:0000313" key="11">
    <source>
        <dbReference type="EMBL" id="OEY73481.1"/>
    </source>
</evidence>
<evidence type="ECO:0000256" key="10">
    <source>
        <dbReference type="ARBA" id="ARBA00044991"/>
    </source>
</evidence>
<dbReference type="RefSeq" id="WP_070053356.1">
    <property type="nucleotide sequence ID" value="NZ_FVZF01000014.1"/>
</dbReference>
<organism evidence="11 12">
    <name type="scientific">Salegentibacter salarius</name>
    <dbReference type="NCBI Taxonomy" id="435906"/>
    <lineage>
        <taxon>Bacteria</taxon>
        <taxon>Pseudomonadati</taxon>
        <taxon>Bacteroidota</taxon>
        <taxon>Flavobacteriia</taxon>
        <taxon>Flavobacteriales</taxon>
        <taxon>Flavobacteriaceae</taxon>
        <taxon>Salegentibacter</taxon>
    </lineage>
</organism>
<comment type="catalytic activity">
    <reaction evidence="8">
        <text>beta-D-glucose 1-phosphate = beta-D-glucose 6-phosphate</text>
        <dbReference type="Rhea" id="RHEA:20113"/>
        <dbReference type="ChEBI" id="CHEBI:57684"/>
        <dbReference type="ChEBI" id="CHEBI:58247"/>
        <dbReference type="EC" id="5.4.2.6"/>
    </reaction>
</comment>
<evidence type="ECO:0000256" key="6">
    <source>
        <dbReference type="ARBA" id="ARBA00023235"/>
    </source>
</evidence>
<comment type="similarity">
    <text evidence="2">Belongs to the HAD-like hydrolase superfamily. CbbY/CbbZ/Gph/YieH family.</text>
</comment>
<sequence>MPEIKNIDFSAVILDMDGVLTKTATLHAQAWKKMFDKFLKEKQGDNFQPLDIEEYYNEYIDGKPRRDGIRSFLNSRNIDLPEGEPDDSAHQDTVEGLAKRKNKLFHQIIEKEGIEVYQDSLKMLKKWKSQNLKLAVISSSKNCKLIIDKAGLTSYFSVRVDGITSEEENLKGKPEPDIFLKAAEKLNVDPNNAIVVEDAISGVKAGKKGGFAMVIGIERNGKQEKLKKAGADLVVSDMTELKDLANA</sequence>